<feature type="domain" description="Phage head morphogenesis" evidence="1">
    <location>
        <begin position="51"/>
        <end position="183"/>
    </location>
</feature>
<comment type="caution">
    <text evidence="2">The sequence shown here is derived from an EMBL/GenBank/DDBJ whole genome shotgun (WGS) entry which is preliminary data.</text>
</comment>
<dbReference type="RefSeq" id="WP_377816497.1">
    <property type="nucleotide sequence ID" value="NZ_JBHRSJ010000035.1"/>
</dbReference>
<sequence length="393" mass="44932">MIELRALPPEEAVAYFRQKGYAIGFDYRDVWQAQHQAAFTVAKVMQLDLLQDIRAEVDRALAEGTTLREFQQRLIPTLQTKGWWGRQERLDPLTGKVREVQLGSPRRLKTIYDTNLRTAHSEGQWQRIQERKEAFPYLQYDGANSEHPRLQHKAWDGLVLPVDDPFWQAHLPVKEWGCKCRVIPMTRGQLQRQGLEVGKSPKVPTAPYVNARTGEIQQVPLGVHPAFNYPPGTRRASLNRHLVEKLEAVPPALARAAIANLVQGPAFGDWYRKPAGAFPLAYLAKEVAERLGARTQLVALSEDSLAKQRKHHPEIVQDEYAMVQATIDRGMEVPGNQANTTVYVLDEEDGYVTVLKVTREGKEIYLTSLRRLSRDQVKREEEIQRLLKKIRKE</sequence>
<name>A0ABV7AYU8_9GAMM</name>
<gene>
    <name evidence="2" type="ORF">ACFOJE_19345</name>
</gene>
<keyword evidence="3" id="KW-1185">Reference proteome</keyword>
<evidence type="ECO:0000259" key="1">
    <source>
        <dbReference type="Pfam" id="PF04233"/>
    </source>
</evidence>
<dbReference type="EMBL" id="JBHRSJ010000035">
    <property type="protein sequence ID" value="MFC2974353.1"/>
    <property type="molecule type" value="Genomic_DNA"/>
</dbReference>
<accession>A0ABV7AYU8</accession>
<evidence type="ECO:0000313" key="2">
    <source>
        <dbReference type="EMBL" id="MFC2974353.1"/>
    </source>
</evidence>
<protein>
    <submittedName>
        <fullName evidence="2">Phage minor head protein</fullName>
    </submittedName>
</protein>
<organism evidence="2 3">
    <name type="scientific">Azotobacter bryophylli</name>
    <dbReference type="NCBI Taxonomy" id="1986537"/>
    <lineage>
        <taxon>Bacteria</taxon>
        <taxon>Pseudomonadati</taxon>
        <taxon>Pseudomonadota</taxon>
        <taxon>Gammaproteobacteria</taxon>
        <taxon>Pseudomonadales</taxon>
        <taxon>Pseudomonadaceae</taxon>
        <taxon>Azotobacter</taxon>
    </lineage>
</organism>
<dbReference type="Pfam" id="PF04233">
    <property type="entry name" value="Phage_Mu_F"/>
    <property type="match status" value="1"/>
</dbReference>
<reference evidence="3" key="1">
    <citation type="journal article" date="2019" name="Int. J. Syst. Evol. Microbiol.">
        <title>The Global Catalogue of Microorganisms (GCM) 10K type strain sequencing project: providing services to taxonomists for standard genome sequencing and annotation.</title>
        <authorList>
            <consortium name="The Broad Institute Genomics Platform"/>
            <consortium name="The Broad Institute Genome Sequencing Center for Infectious Disease"/>
            <person name="Wu L."/>
            <person name="Ma J."/>
        </authorList>
    </citation>
    <scope>NUCLEOTIDE SEQUENCE [LARGE SCALE GENOMIC DNA]</scope>
    <source>
        <strain evidence="3">KCTC 62195</strain>
    </source>
</reference>
<dbReference type="Proteomes" id="UP001595457">
    <property type="component" value="Unassembled WGS sequence"/>
</dbReference>
<proteinExistence type="predicted"/>
<dbReference type="InterPro" id="IPR006528">
    <property type="entry name" value="Phage_head_morphogenesis_dom"/>
</dbReference>
<evidence type="ECO:0000313" key="3">
    <source>
        <dbReference type="Proteomes" id="UP001595457"/>
    </source>
</evidence>